<feature type="transmembrane region" description="Helical" evidence="5">
    <location>
        <begin position="61"/>
        <end position="78"/>
    </location>
</feature>
<dbReference type="PROSITE" id="PS50850">
    <property type="entry name" value="MFS"/>
    <property type="match status" value="1"/>
</dbReference>
<sequence length="495" mass="49564">MSGASPQPAGGPPAERPARGNAVVAVLALAGIVVSLMQTVVIPLVPELPRLLHAGPADTTWAITATLLAGAVATPVMGRLGDMYGKRRMLLLSLAMLTAGSVIGALSDTLAPMIAGRTLQGLAAGVIPLGISIMRDELAPARMGAATALMSASLGIGGALGLPLAAFLAERVDWHVLFWGSGALGALAALLVVSLVPESGLRGGGRFDVPGALGLSAALLCLLLGISKGADWGWGGTATLGLFAGGAVLLAVWGWWELRTPEPLVDLRTTARRQVLLTNLASAVFGFAMFAMSLVLPQIIQLPEATGYGLGASMLTVGLVMAPSGLVMMAVAPLSARISRTRGPKVTLMTGAVVVAAGYGLGIVLMSALWQLVLVSAIVGAGIGLAYGSMPALIMAAVPPSETAAANSFNTLMRSIGTSVSSAVAGVVLAQLTMRLGPVTVPAQSGFRLVMAIGAGAALAALAVACFLPGRRAPAASAAQPAGRVPATTAAEPRG</sequence>
<dbReference type="InterPro" id="IPR036259">
    <property type="entry name" value="MFS_trans_sf"/>
</dbReference>
<dbReference type="GO" id="GO:0005886">
    <property type="term" value="C:plasma membrane"/>
    <property type="evidence" value="ECO:0007669"/>
    <property type="project" value="UniProtKB-SubCell"/>
</dbReference>
<dbReference type="CDD" id="cd17504">
    <property type="entry name" value="MFS_MMR_MDR_like"/>
    <property type="match status" value="1"/>
</dbReference>
<name>A0A8H1LIK0_9ACTN</name>
<dbReference type="AlphaFoldDB" id="A0A8H1LIK0"/>
<evidence type="ECO:0000259" key="6">
    <source>
        <dbReference type="PROSITE" id="PS50850"/>
    </source>
</evidence>
<feature type="transmembrane region" description="Helical" evidence="5">
    <location>
        <begin position="446"/>
        <end position="468"/>
    </location>
</feature>
<keyword evidence="2 5" id="KW-0812">Transmembrane</keyword>
<dbReference type="EMBL" id="RCIY01000044">
    <property type="protein sequence ID" value="TGG85683.1"/>
    <property type="molecule type" value="Genomic_DNA"/>
</dbReference>
<feature type="transmembrane region" description="Helical" evidence="5">
    <location>
        <begin position="232"/>
        <end position="256"/>
    </location>
</feature>
<dbReference type="Proteomes" id="UP000298111">
    <property type="component" value="Unassembled WGS sequence"/>
</dbReference>
<dbReference type="SUPFAM" id="SSF103473">
    <property type="entry name" value="MFS general substrate transporter"/>
    <property type="match status" value="1"/>
</dbReference>
<evidence type="ECO:0000256" key="5">
    <source>
        <dbReference type="SAM" id="Phobius"/>
    </source>
</evidence>
<dbReference type="Gene3D" id="1.20.1250.20">
    <property type="entry name" value="MFS general substrate transporter like domains"/>
    <property type="match status" value="1"/>
</dbReference>
<protein>
    <submittedName>
        <fullName evidence="7">MFS transporter</fullName>
    </submittedName>
</protein>
<keyword evidence="3 5" id="KW-1133">Transmembrane helix</keyword>
<feature type="transmembrane region" description="Helical" evidence="5">
    <location>
        <begin position="90"/>
        <end position="107"/>
    </location>
</feature>
<proteinExistence type="predicted"/>
<evidence type="ECO:0000313" key="8">
    <source>
        <dbReference type="Proteomes" id="UP000298111"/>
    </source>
</evidence>
<keyword evidence="4 5" id="KW-0472">Membrane</keyword>
<feature type="transmembrane region" description="Helical" evidence="5">
    <location>
        <begin position="146"/>
        <end position="168"/>
    </location>
</feature>
<feature type="domain" description="Major facilitator superfamily (MFS) profile" evidence="6">
    <location>
        <begin position="23"/>
        <end position="472"/>
    </location>
</feature>
<evidence type="ECO:0000256" key="3">
    <source>
        <dbReference type="ARBA" id="ARBA00022989"/>
    </source>
</evidence>
<evidence type="ECO:0000256" key="4">
    <source>
        <dbReference type="ARBA" id="ARBA00023136"/>
    </source>
</evidence>
<feature type="transmembrane region" description="Helical" evidence="5">
    <location>
        <begin position="207"/>
        <end position="226"/>
    </location>
</feature>
<dbReference type="PANTHER" id="PTHR23501">
    <property type="entry name" value="MAJOR FACILITATOR SUPERFAMILY"/>
    <property type="match status" value="1"/>
</dbReference>
<dbReference type="Pfam" id="PF07690">
    <property type="entry name" value="MFS_1"/>
    <property type="match status" value="1"/>
</dbReference>
<dbReference type="InterPro" id="IPR011701">
    <property type="entry name" value="MFS"/>
</dbReference>
<feature type="transmembrane region" description="Helical" evidence="5">
    <location>
        <begin position="372"/>
        <end position="394"/>
    </location>
</feature>
<dbReference type="GO" id="GO:0022857">
    <property type="term" value="F:transmembrane transporter activity"/>
    <property type="evidence" value="ECO:0007669"/>
    <property type="project" value="InterPro"/>
</dbReference>
<comment type="subcellular location">
    <subcellularLocation>
        <location evidence="1">Cell membrane</location>
        <topology evidence="1">Multi-pass membrane protein</topology>
    </subcellularLocation>
</comment>
<feature type="transmembrane region" description="Helical" evidence="5">
    <location>
        <begin position="346"/>
        <end position="366"/>
    </location>
</feature>
<evidence type="ECO:0000256" key="2">
    <source>
        <dbReference type="ARBA" id="ARBA00022692"/>
    </source>
</evidence>
<accession>A0A8H1LIK0</accession>
<dbReference type="Gene3D" id="1.20.1720.10">
    <property type="entry name" value="Multidrug resistance protein D"/>
    <property type="match status" value="1"/>
</dbReference>
<organism evidence="7 8">
    <name type="scientific">Streptomyces albus</name>
    <dbReference type="NCBI Taxonomy" id="1888"/>
    <lineage>
        <taxon>Bacteria</taxon>
        <taxon>Bacillati</taxon>
        <taxon>Actinomycetota</taxon>
        <taxon>Actinomycetes</taxon>
        <taxon>Kitasatosporales</taxon>
        <taxon>Streptomycetaceae</taxon>
        <taxon>Streptomyces</taxon>
    </lineage>
</organism>
<evidence type="ECO:0000256" key="1">
    <source>
        <dbReference type="ARBA" id="ARBA00004651"/>
    </source>
</evidence>
<feature type="transmembrane region" description="Helical" evidence="5">
    <location>
        <begin position="174"/>
        <end position="195"/>
    </location>
</feature>
<feature type="transmembrane region" description="Helical" evidence="5">
    <location>
        <begin position="21"/>
        <end position="41"/>
    </location>
</feature>
<comment type="caution">
    <text evidence="7">The sequence shown here is derived from an EMBL/GenBank/DDBJ whole genome shotgun (WGS) entry which is preliminary data.</text>
</comment>
<evidence type="ECO:0000313" key="7">
    <source>
        <dbReference type="EMBL" id="TGG85683.1"/>
    </source>
</evidence>
<reference evidence="7 8" key="1">
    <citation type="submission" date="2018-10" db="EMBL/GenBank/DDBJ databases">
        <title>Isolation of pseudouridimycin from Streptomyces albus DSM 40763.</title>
        <authorList>
            <person name="Rosenqvist P."/>
            <person name="Metsae-Ketelae M."/>
            <person name="Virta P."/>
        </authorList>
    </citation>
    <scope>NUCLEOTIDE SEQUENCE [LARGE SCALE GENOMIC DNA]</scope>
    <source>
        <strain evidence="7 8">DSM 40763</strain>
    </source>
</reference>
<feature type="transmembrane region" description="Helical" evidence="5">
    <location>
        <begin position="312"/>
        <end position="334"/>
    </location>
</feature>
<dbReference type="InterPro" id="IPR020846">
    <property type="entry name" value="MFS_dom"/>
</dbReference>
<dbReference type="PANTHER" id="PTHR23501:SF197">
    <property type="entry name" value="COMD"/>
    <property type="match status" value="1"/>
</dbReference>
<feature type="transmembrane region" description="Helical" evidence="5">
    <location>
        <begin position="276"/>
        <end position="300"/>
    </location>
</feature>
<gene>
    <name evidence="7" type="ORF">D8771_09755</name>
</gene>